<dbReference type="Proteomes" id="UP001148838">
    <property type="component" value="Unassembled WGS sequence"/>
</dbReference>
<keyword evidence="3" id="KW-1185">Reference proteome</keyword>
<proteinExistence type="predicted"/>
<accession>A0ABQ8TXK5</accession>
<feature type="region of interest" description="Disordered" evidence="1">
    <location>
        <begin position="535"/>
        <end position="563"/>
    </location>
</feature>
<evidence type="ECO:0000256" key="1">
    <source>
        <dbReference type="SAM" id="MobiDB-lite"/>
    </source>
</evidence>
<gene>
    <name evidence="2" type="ORF">ANN_01663</name>
</gene>
<feature type="region of interest" description="Disordered" evidence="1">
    <location>
        <begin position="400"/>
        <end position="428"/>
    </location>
</feature>
<sequence>MACLCEDGNEPPASLIGICKQIVRRVFVIIGCVRQHSTTQIKCSVSMLTVQVNVNKYALPYVLKKEKTVFTLVYVDLIFFCMNYSNFEKYLHVSFPERADVPPMSSHHKLDTRSGDNLIVAVPPLPHFCFNYFAIVPTEFLSFFFSDSCQNIMVFPLQKRIDYIQRYYEYRRSKTCIDKTSNENGVTNNRENISVSTYRNNKIVSSNVNVLVKPDINAATYKSSCNNHEQFQEFPSDSNMEISNYYKKSNSNECNHDEIDDSLQLSPMEEDSVTCNLTENYLDQNNTSDKGYTVFKDIGNNVGSQENTFLNLSFTRTLSPVDEICPLEDVHIDEATEELYTEDKEIDKNSMCNNERSDSRNESNAILRRTKSKSLENISTFSKTENLTAKYNKNSYVCYPNKKPENLPKNSRRSNSTESEIRARKSSRNLSLKPDDLSSIKCDNFLKSLKGEVCCCEDHIITISEVLSSYPATDNARDSRIVCSLVPSKEGDHNAVSAEHLERLCAHDLLRRASGYNAEGSLQLEGVCSPYDAVNKRKRKRKQKNKRRRKRSRTTDVGTLGEE</sequence>
<evidence type="ECO:0000313" key="3">
    <source>
        <dbReference type="Proteomes" id="UP001148838"/>
    </source>
</evidence>
<organism evidence="2 3">
    <name type="scientific">Periplaneta americana</name>
    <name type="common">American cockroach</name>
    <name type="synonym">Blatta americana</name>
    <dbReference type="NCBI Taxonomy" id="6978"/>
    <lineage>
        <taxon>Eukaryota</taxon>
        <taxon>Metazoa</taxon>
        <taxon>Ecdysozoa</taxon>
        <taxon>Arthropoda</taxon>
        <taxon>Hexapoda</taxon>
        <taxon>Insecta</taxon>
        <taxon>Pterygota</taxon>
        <taxon>Neoptera</taxon>
        <taxon>Polyneoptera</taxon>
        <taxon>Dictyoptera</taxon>
        <taxon>Blattodea</taxon>
        <taxon>Blattoidea</taxon>
        <taxon>Blattidae</taxon>
        <taxon>Blattinae</taxon>
        <taxon>Periplaneta</taxon>
    </lineage>
</organism>
<protein>
    <submittedName>
        <fullName evidence="2">Uncharacterized protein</fullName>
    </submittedName>
</protein>
<comment type="caution">
    <text evidence="2">The sequence shown here is derived from an EMBL/GenBank/DDBJ whole genome shotgun (WGS) entry which is preliminary data.</text>
</comment>
<reference evidence="2 3" key="1">
    <citation type="journal article" date="2022" name="Allergy">
        <title>Genome assembly and annotation of Periplaneta americana reveal a comprehensive cockroach allergen profile.</title>
        <authorList>
            <person name="Wang L."/>
            <person name="Xiong Q."/>
            <person name="Saelim N."/>
            <person name="Wang L."/>
            <person name="Nong W."/>
            <person name="Wan A.T."/>
            <person name="Shi M."/>
            <person name="Liu X."/>
            <person name="Cao Q."/>
            <person name="Hui J.H.L."/>
            <person name="Sookrung N."/>
            <person name="Leung T.F."/>
            <person name="Tungtrongchitr A."/>
            <person name="Tsui S.K.W."/>
        </authorList>
    </citation>
    <scope>NUCLEOTIDE SEQUENCE [LARGE SCALE GENOMIC DNA]</scope>
    <source>
        <strain evidence="2">PWHHKU_190912</strain>
    </source>
</reference>
<feature type="region of interest" description="Disordered" evidence="1">
    <location>
        <begin position="341"/>
        <end position="368"/>
    </location>
</feature>
<feature type="compositionally biased region" description="Basic residues" evidence="1">
    <location>
        <begin position="536"/>
        <end position="552"/>
    </location>
</feature>
<evidence type="ECO:0000313" key="2">
    <source>
        <dbReference type="EMBL" id="KAJ4450244.1"/>
    </source>
</evidence>
<dbReference type="EMBL" id="JAJSOF020000003">
    <property type="protein sequence ID" value="KAJ4450244.1"/>
    <property type="molecule type" value="Genomic_DNA"/>
</dbReference>
<name>A0ABQ8TXK5_PERAM</name>